<dbReference type="InterPro" id="IPR025383">
    <property type="entry name" value="MrpA_C/MbhD"/>
</dbReference>
<evidence type="ECO:0000256" key="2">
    <source>
        <dbReference type="ARBA" id="ARBA00022475"/>
    </source>
</evidence>
<feature type="transmembrane region" description="Helical" evidence="6">
    <location>
        <begin position="6"/>
        <end position="24"/>
    </location>
</feature>
<gene>
    <name evidence="8" type="ORF">FJR45_03110</name>
</gene>
<keyword evidence="4 6" id="KW-1133">Transmembrane helix</keyword>
<proteinExistence type="predicted"/>
<evidence type="ECO:0000256" key="1">
    <source>
        <dbReference type="ARBA" id="ARBA00004651"/>
    </source>
</evidence>
<evidence type="ECO:0000256" key="5">
    <source>
        <dbReference type="ARBA" id="ARBA00023136"/>
    </source>
</evidence>
<dbReference type="EMBL" id="CP041235">
    <property type="protein sequence ID" value="QOP42993.1"/>
    <property type="molecule type" value="Genomic_DNA"/>
</dbReference>
<feature type="domain" description="MrpA C-terminal/MbhD" evidence="7">
    <location>
        <begin position="19"/>
        <end position="82"/>
    </location>
</feature>
<evidence type="ECO:0000256" key="4">
    <source>
        <dbReference type="ARBA" id="ARBA00022989"/>
    </source>
</evidence>
<feature type="transmembrane region" description="Helical" evidence="6">
    <location>
        <begin position="59"/>
        <end position="79"/>
    </location>
</feature>
<evidence type="ECO:0000256" key="3">
    <source>
        <dbReference type="ARBA" id="ARBA00022692"/>
    </source>
</evidence>
<dbReference type="AlphaFoldDB" id="A0A7M1AZX5"/>
<dbReference type="Proteomes" id="UP000593719">
    <property type="component" value="Chromosome"/>
</dbReference>
<organism evidence="8 9">
    <name type="scientific">Sulfurimonas sediminis</name>
    <dbReference type="NCBI Taxonomy" id="2590020"/>
    <lineage>
        <taxon>Bacteria</taxon>
        <taxon>Pseudomonadati</taxon>
        <taxon>Campylobacterota</taxon>
        <taxon>Epsilonproteobacteria</taxon>
        <taxon>Campylobacterales</taxon>
        <taxon>Sulfurimonadaceae</taxon>
        <taxon>Sulfurimonas</taxon>
    </lineage>
</organism>
<dbReference type="RefSeq" id="WP_193151305.1">
    <property type="nucleotide sequence ID" value="NZ_CP041235.1"/>
</dbReference>
<evidence type="ECO:0000313" key="8">
    <source>
        <dbReference type="EMBL" id="QOP42993.1"/>
    </source>
</evidence>
<evidence type="ECO:0000256" key="6">
    <source>
        <dbReference type="SAM" id="Phobius"/>
    </source>
</evidence>
<keyword evidence="9" id="KW-1185">Reference proteome</keyword>
<evidence type="ECO:0000313" key="9">
    <source>
        <dbReference type="Proteomes" id="UP000593719"/>
    </source>
</evidence>
<dbReference type="KEGG" id="ssei:FJR45_03110"/>
<keyword evidence="5 6" id="KW-0472">Membrane</keyword>
<keyword evidence="2" id="KW-1003">Cell membrane</keyword>
<accession>A0A7M1AZX5</accession>
<protein>
    <submittedName>
        <fullName evidence="8">DUF4040 domain-containing protein</fullName>
    </submittedName>
</protein>
<dbReference type="Pfam" id="PF13244">
    <property type="entry name" value="MbhD"/>
    <property type="match status" value="1"/>
</dbReference>
<dbReference type="GO" id="GO:0005886">
    <property type="term" value="C:plasma membrane"/>
    <property type="evidence" value="ECO:0007669"/>
    <property type="project" value="UniProtKB-SubCell"/>
</dbReference>
<keyword evidence="3 6" id="KW-0812">Transmembrane</keyword>
<reference evidence="8 9" key="1">
    <citation type="submission" date="2019-06" db="EMBL/GenBank/DDBJ databases">
        <title>Sulfurimonas gotlandica sp. nov., a chemoautotrophic and psychrotolerant epsilonproteobacterium isolated from a pelagic redoxcline, and an emended description of the genus Sulfurimonas.</title>
        <authorList>
            <person name="Wang S."/>
            <person name="Jiang L."/>
            <person name="Shao Z."/>
        </authorList>
    </citation>
    <scope>NUCLEOTIDE SEQUENCE [LARGE SCALE GENOMIC DNA]</scope>
    <source>
        <strain evidence="8 9">S2-6</strain>
    </source>
</reference>
<comment type="subcellular location">
    <subcellularLocation>
        <location evidence="1">Cell membrane</location>
        <topology evidence="1">Multi-pass membrane protein</topology>
    </subcellularLocation>
</comment>
<feature type="transmembrane region" description="Helical" evidence="6">
    <location>
        <begin position="36"/>
        <end position="53"/>
    </location>
</feature>
<evidence type="ECO:0000259" key="7">
    <source>
        <dbReference type="Pfam" id="PF13244"/>
    </source>
</evidence>
<name>A0A7M1AZX5_9BACT</name>
<sequence length="87" mass="9470">METLTLMKLVFDTLLAGAILFIAYKTLTCKDLFQAIVFFIVFGLLISVAWGRLGAYDVAMAEVVIGAGLTGALLLSALVKLKKMHIY</sequence>